<reference evidence="4 5" key="1">
    <citation type="submission" date="2016-10" db="EMBL/GenBank/DDBJ databases">
        <authorList>
            <person name="de Groot N.N."/>
        </authorList>
    </citation>
    <scope>NUCLEOTIDE SEQUENCE [LARGE SCALE GENOMIC DNA]</scope>
    <source>
        <strain evidence="4 5">CGMCC 1.11030</strain>
    </source>
</reference>
<keyword evidence="3" id="KW-1133">Transmembrane helix</keyword>
<dbReference type="InterPro" id="IPR029025">
    <property type="entry name" value="T3SS_substrate_exporter_C"/>
</dbReference>
<protein>
    <submittedName>
        <fullName evidence="4">Flagellar biosynthetic protein FlhB</fullName>
    </submittedName>
</protein>
<keyword evidence="4" id="KW-0282">Flagellum</keyword>
<evidence type="ECO:0000256" key="3">
    <source>
        <dbReference type="SAM" id="Phobius"/>
    </source>
</evidence>
<sequence>MAGGADDGAEKTHEPTPRKLEQARRKGEVAKSTDVGVAAIYIAMLATVGAFGGSAALSSGEALMGFLANPDRLAGRILGPGGASLSAHAVFAAVAPTLPFLLAPFAAAVLAYAAQMAIAFAPEKLAPKVSRIDPIANAGNKFGPTGLAEFAKSAVKLVAIGIILALFMMAEIDRIAALVRADPLAVGPEMVRVGVSLLSTIAAVAVVIAAADLLWQRFDHARKHRMSFQELKEEMKESEGDPYQKAERRRRAEKIATNRMMADVPTADVVIVNPTHVAVALKWSRRPGSAPECVAKGEDAVALAIRERAEAAGVPIHHDPPTARALLATVEIGQEVAPEHYKAVAAAIRYAEKMRALAREKGWG</sequence>
<dbReference type="AlphaFoldDB" id="A0A1I3DZM1"/>
<dbReference type="STRING" id="1114924.SAMN05216258_10396"/>
<dbReference type="PANTHER" id="PTHR30531">
    <property type="entry name" value="FLAGELLAR BIOSYNTHETIC PROTEIN FLHB"/>
    <property type="match status" value="1"/>
</dbReference>
<comment type="similarity">
    <text evidence="1">Belongs to the type III secretion exporter family.</text>
</comment>
<dbReference type="GO" id="GO:0005886">
    <property type="term" value="C:plasma membrane"/>
    <property type="evidence" value="ECO:0007669"/>
    <property type="project" value="TreeGrafter"/>
</dbReference>
<dbReference type="Gene3D" id="6.10.250.2080">
    <property type="match status" value="1"/>
</dbReference>
<keyword evidence="3" id="KW-0812">Transmembrane</keyword>
<dbReference type="OrthoDB" id="9807950at2"/>
<accession>A0A1I3DZM1</accession>
<feature type="region of interest" description="Disordered" evidence="2">
    <location>
        <begin position="1"/>
        <end position="27"/>
    </location>
</feature>
<evidence type="ECO:0000256" key="2">
    <source>
        <dbReference type="SAM" id="MobiDB-lite"/>
    </source>
</evidence>
<dbReference type="PANTHER" id="PTHR30531:SF12">
    <property type="entry name" value="FLAGELLAR BIOSYNTHETIC PROTEIN FLHB"/>
    <property type="match status" value="1"/>
</dbReference>
<keyword evidence="4" id="KW-0966">Cell projection</keyword>
<dbReference type="Pfam" id="PF01312">
    <property type="entry name" value="Bac_export_2"/>
    <property type="match status" value="1"/>
</dbReference>
<keyword evidence="5" id="KW-1185">Reference proteome</keyword>
<dbReference type="GO" id="GO:0009306">
    <property type="term" value="P:protein secretion"/>
    <property type="evidence" value="ECO:0007669"/>
    <property type="project" value="InterPro"/>
</dbReference>
<dbReference type="Proteomes" id="UP000199377">
    <property type="component" value="Unassembled WGS sequence"/>
</dbReference>
<dbReference type="PRINTS" id="PR00950">
    <property type="entry name" value="TYPE3IMSPROT"/>
</dbReference>
<keyword evidence="3" id="KW-0472">Membrane</keyword>
<feature type="compositionally biased region" description="Basic and acidic residues" evidence="2">
    <location>
        <begin position="8"/>
        <end position="27"/>
    </location>
</feature>
<keyword evidence="4" id="KW-0969">Cilium</keyword>
<feature type="transmembrane region" description="Helical" evidence="3">
    <location>
        <begin position="190"/>
        <end position="215"/>
    </location>
</feature>
<name>A0A1I3DZM1_9RHOB</name>
<organism evidence="4 5">
    <name type="scientific">Albimonas pacifica</name>
    <dbReference type="NCBI Taxonomy" id="1114924"/>
    <lineage>
        <taxon>Bacteria</taxon>
        <taxon>Pseudomonadati</taxon>
        <taxon>Pseudomonadota</taxon>
        <taxon>Alphaproteobacteria</taxon>
        <taxon>Rhodobacterales</taxon>
        <taxon>Paracoccaceae</taxon>
        <taxon>Albimonas</taxon>
    </lineage>
</organism>
<proteinExistence type="inferred from homology"/>
<feature type="transmembrane region" description="Helical" evidence="3">
    <location>
        <begin position="154"/>
        <end position="170"/>
    </location>
</feature>
<dbReference type="Gene3D" id="3.40.1690.10">
    <property type="entry name" value="secretion proteins EscU"/>
    <property type="match status" value="1"/>
</dbReference>
<evidence type="ECO:0000256" key="1">
    <source>
        <dbReference type="ARBA" id="ARBA00010690"/>
    </source>
</evidence>
<dbReference type="RefSeq" id="WP_092858901.1">
    <property type="nucleotide sequence ID" value="NZ_FOQH01000003.1"/>
</dbReference>
<gene>
    <name evidence="4" type="ORF">SAMN05216258_10396</name>
</gene>
<feature type="transmembrane region" description="Helical" evidence="3">
    <location>
        <begin position="35"/>
        <end position="57"/>
    </location>
</feature>
<dbReference type="SUPFAM" id="SSF160544">
    <property type="entry name" value="EscU C-terminal domain-like"/>
    <property type="match status" value="1"/>
</dbReference>
<evidence type="ECO:0000313" key="4">
    <source>
        <dbReference type="EMBL" id="SFH92059.1"/>
    </source>
</evidence>
<dbReference type="EMBL" id="FOQH01000003">
    <property type="protein sequence ID" value="SFH92059.1"/>
    <property type="molecule type" value="Genomic_DNA"/>
</dbReference>
<evidence type="ECO:0000313" key="5">
    <source>
        <dbReference type="Proteomes" id="UP000199377"/>
    </source>
</evidence>
<dbReference type="InterPro" id="IPR006135">
    <property type="entry name" value="T3SS_substrate_exporter"/>
</dbReference>